<evidence type="ECO:0000256" key="1">
    <source>
        <dbReference type="SAM" id="SignalP"/>
    </source>
</evidence>
<dbReference type="Pfam" id="PF13715">
    <property type="entry name" value="CarbopepD_reg_2"/>
    <property type="match status" value="1"/>
</dbReference>
<keyword evidence="3" id="KW-0378">Hydrolase</keyword>
<sequence length="821" mass="94634">MTIRDKKAIYSRLSILLLLLFLTGTVQAQTTEVRGTITDAGTNEPVPYANIVFKGTTIGAISDTTGHYRLSSKLSLSVIQVSAVGYKMQEISLKPGAQVINIRLVSETYNIDQVDVTPPVNPAHALLRKIIARKDINDPKKFPDYQCKVYTKMEIDLKNVKKPKKGSKLWDQFAFVFAHLDTLKSDGKTYLPVFMTETFSDYYHQHDGADHERVLATKASGMTTSMITEFTGKMYQDFDIYANYLHVSDIGLVSPLNNHGLLFYQYYLLDSAMVDGHKVYEVSFKPKQIQSPTFTGKFWVADSTYAITKVAWKLSKKANINFVNTLDIDKEFRYSDGRWLPRKDMIFADINLQKNKEAKMIGIMGRKTTLYDSLQFTPPPKDLKKMKREISVASDALEKDSTFWTDNRPEKLSKSESQIYSMVDSIKNVPLFKTVADYIHMFYYGYKDLGPVELGPYYYMYSYNQVEGQRFRLGGRTTIDFSKNWRFNGFGAYGLKDKDFKYGGGAEYFFKKDPEFSLNAQYKHDYQLLGKSSNAFMEDNIMTSLLSKNPTTRLNMMNQFNFTVTKEWVGGWKNQLQYSYNKMYSGPYVPFVDQNGNPIDHFESGELTLKTRYAPGQHYMQDDFEKIYLDTKNPIFNLNLTVGRKELGGDYNYYKAYFDMYDKLPVSPFGYTTYLLRAGKTWGTVPFPLLKIHEGNETYAYDIYAYNLMNYQEFASDQWASLSLEQHFNGFFLNKIPLMRKLKWRTVAGLKVLEGRLNNDTQNEMQLLPGMTGLGKKPYMETSVGIENILKLLRVDAVWRMNYHNPDVTNLGIFFSLQFSL</sequence>
<reference evidence="3 4" key="1">
    <citation type="submission" date="2018-03" db="EMBL/GenBank/DDBJ databases">
        <title>Genomic Encyclopedia of Archaeal and Bacterial Type Strains, Phase II (KMG-II): from individual species to whole genera.</title>
        <authorList>
            <person name="Goeker M."/>
        </authorList>
    </citation>
    <scope>NUCLEOTIDE SEQUENCE [LARGE SCALE GENOMIC DNA]</scope>
    <source>
        <strain evidence="3 4">DSM 27267</strain>
    </source>
</reference>
<dbReference type="InterPro" id="IPR043741">
    <property type="entry name" value="DUF5686"/>
</dbReference>
<keyword evidence="1" id="KW-0732">Signal</keyword>
<dbReference type="Gene3D" id="2.60.40.1120">
    <property type="entry name" value="Carboxypeptidase-like, regulatory domain"/>
    <property type="match status" value="1"/>
</dbReference>
<dbReference type="GO" id="GO:0004180">
    <property type="term" value="F:carboxypeptidase activity"/>
    <property type="evidence" value="ECO:0007669"/>
    <property type="project" value="UniProtKB-KW"/>
</dbReference>
<keyword evidence="5" id="KW-1185">Reference proteome</keyword>
<dbReference type="Pfam" id="PF18939">
    <property type="entry name" value="DUF5686"/>
    <property type="match status" value="1"/>
</dbReference>
<comment type="caution">
    <text evidence="3">The sequence shown here is derived from an EMBL/GenBank/DDBJ whole genome shotgun (WGS) entry which is preliminary data.</text>
</comment>
<name>A0A2P8C9W7_9BACT</name>
<dbReference type="Proteomes" id="UP000396862">
    <property type="component" value="Unassembled WGS sequence"/>
</dbReference>
<feature type="signal peptide" evidence="1">
    <location>
        <begin position="1"/>
        <end position="28"/>
    </location>
</feature>
<evidence type="ECO:0000313" key="2">
    <source>
        <dbReference type="EMBL" id="GET21274.1"/>
    </source>
</evidence>
<protein>
    <submittedName>
        <fullName evidence="3">Carboxypeptidase-like protein</fullName>
    </submittedName>
    <submittedName>
        <fullName evidence="2">Membrane protein</fullName>
    </submittedName>
</protein>
<dbReference type="EMBL" id="PYGC01000008">
    <property type="protein sequence ID" value="PSK81753.1"/>
    <property type="molecule type" value="Genomic_DNA"/>
</dbReference>
<dbReference type="Proteomes" id="UP000240621">
    <property type="component" value="Unassembled WGS sequence"/>
</dbReference>
<feature type="chain" id="PRO_5015194306" evidence="1">
    <location>
        <begin position="29"/>
        <end position="821"/>
    </location>
</feature>
<gene>
    <name evidence="3" type="ORF">CLV93_108154</name>
    <name evidence="2" type="ORF">JCM18694_15200</name>
</gene>
<organism evidence="3 4">
    <name type="scientific">Prolixibacter denitrificans</name>
    <dbReference type="NCBI Taxonomy" id="1541063"/>
    <lineage>
        <taxon>Bacteria</taxon>
        <taxon>Pseudomonadati</taxon>
        <taxon>Bacteroidota</taxon>
        <taxon>Bacteroidia</taxon>
        <taxon>Marinilabiliales</taxon>
        <taxon>Prolixibacteraceae</taxon>
        <taxon>Prolixibacter</taxon>
    </lineage>
</organism>
<dbReference type="EMBL" id="BLAU01000001">
    <property type="protein sequence ID" value="GET21274.1"/>
    <property type="molecule type" value="Genomic_DNA"/>
</dbReference>
<dbReference type="InterPro" id="IPR008969">
    <property type="entry name" value="CarboxyPept-like_regulatory"/>
</dbReference>
<evidence type="ECO:0000313" key="4">
    <source>
        <dbReference type="Proteomes" id="UP000240621"/>
    </source>
</evidence>
<keyword evidence="3" id="KW-0645">Protease</keyword>
<evidence type="ECO:0000313" key="3">
    <source>
        <dbReference type="EMBL" id="PSK81753.1"/>
    </source>
</evidence>
<dbReference type="AlphaFoldDB" id="A0A2P8C9W7"/>
<proteinExistence type="predicted"/>
<reference evidence="2 5" key="2">
    <citation type="submission" date="2019-10" db="EMBL/GenBank/DDBJ databases">
        <title>Prolixibacter strains distinguished by the presence of nitrate reductase genes were adept at nitrate-dependent anaerobic corrosion of metallic iron and carbon steel.</title>
        <authorList>
            <person name="Iino T."/>
            <person name="Shono N."/>
            <person name="Ito K."/>
            <person name="Nakamura R."/>
            <person name="Sueoka K."/>
            <person name="Harayama S."/>
            <person name="Ohkuma M."/>
        </authorList>
    </citation>
    <scope>NUCLEOTIDE SEQUENCE [LARGE SCALE GENOMIC DNA]</scope>
    <source>
        <strain evidence="2 5">MIC1-1</strain>
    </source>
</reference>
<dbReference type="RefSeq" id="WP_170108970.1">
    <property type="nucleotide sequence ID" value="NZ_BLAU01000001.1"/>
</dbReference>
<accession>A0A2P8C9W7</accession>
<keyword evidence="3" id="KW-0121">Carboxypeptidase</keyword>
<dbReference type="SUPFAM" id="SSF49464">
    <property type="entry name" value="Carboxypeptidase regulatory domain-like"/>
    <property type="match status" value="1"/>
</dbReference>
<evidence type="ECO:0000313" key="5">
    <source>
        <dbReference type="Proteomes" id="UP000396862"/>
    </source>
</evidence>